<dbReference type="GO" id="GO:0015074">
    <property type="term" value="P:DNA integration"/>
    <property type="evidence" value="ECO:0007669"/>
    <property type="project" value="InterPro"/>
</dbReference>
<dbReference type="InterPro" id="IPR048020">
    <property type="entry name" value="Transpos_IS3"/>
</dbReference>
<dbReference type="STRING" id="1640674.SAMN05216323_103244"/>
<dbReference type="InterPro" id="IPR025948">
    <property type="entry name" value="HTH-like_dom"/>
</dbReference>
<dbReference type="AlphaFoldDB" id="A0A1G6LSR5"/>
<protein>
    <submittedName>
        <fullName evidence="2">Putative transposase</fullName>
    </submittedName>
</protein>
<dbReference type="RefSeq" id="WP_092438411.1">
    <property type="nucleotide sequence ID" value="NZ_FMYP01000032.1"/>
</dbReference>
<accession>A0A1G6LSR5</accession>
<dbReference type="InterPro" id="IPR001584">
    <property type="entry name" value="Integrase_cat-core"/>
</dbReference>
<dbReference type="GO" id="GO:0003676">
    <property type="term" value="F:nucleic acid binding"/>
    <property type="evidence" value="ECO:0007669"/>
    <property type="project" value="InterPro"/>
</dbReference>
<dbReference type="EMBL" id="FMYP01000032">
    <property type="protein sequence ID" value="SDC46290.1"/>
    <property type="molecule type" value="Genomic_DNA"/>
</dbReference>
<evidence type="ECO:0000313" key="3">
    <source>
        <dbReference type="Proteomes" id="UP000199452"/>
    </source>
</evidence>
<sequence length="276" mass="31635">MSELRSYVSANEPLSVRKQCALLGINRSTLYYDAVGESPENLEVMRHMDEEFTKHPTHGVLQMQDFLLALSFTVNAKRIRRLLRKMGIMALYPRRNLSKLGHAKYIRPYLLRNLAVIRPNQVWAIDITYIPMAKGFMYMTAIVDVYSRYIVAWDVFNSLDAKNSLAVLKSALAHHGKPEIINSDQGSQFTCALWTEYVEEVAKIKISMDGRGRALDNIFIERFWRTVKQDYVYICPASDGTELYKGLSEFVSYYNNVKTHQGIGRTKPVDLYTAAA</sequence>
<reference evidence="2 3" key="1">
    <citation type="submission" date="2016-09" db="EMBL/GenBank/DDBJ databases">
        <authorList>
            <person name="Capua I."/>
            <person name="De Benedictis P."/>
            <person name="Joannis T."/>
            <person name="Lombin L.H."/>
            <person name="Cattoli G."/>
        </authorList>
    </citation>
    <scope>NUCLEOTIDE SEQUENCE [LARGE SCALE GENOMIC DNA]</scope>
    <source>
        <strain evidence="2 3">A7P-90m</strain>
    </source>
</reference>
<feature type="domain" description="Integrase catalytic" evidence="1">
    <location>
        <begin position="115"/>
        <end position="276"/>
    </location>
</feature>
<dbReference type="PANTHER" id="PTHR46889">
    <property type="entry name" value="TRANSPOSASE INSF FOR INSERTION SEQUENCE IS3B-RELATED"/>
    <property type="match status" value="1"/>
</dbReference>
<dbReference type="Pfam" id="PF00665">
    <property type="entry name" value="rve"/>
    <property type="match status" value="1"/>
</dbReference>
<keyword evidence="3" id="KW-1185">Reference proteome</keyword>
<dbReference type="OrthoDB" id="9815231at2"/>
<dbReference type="InterPro" id="IPR012337">
    <property type="entry name" value="RNaseH-like_sf"/>
</dbReference>
<name>A0A1G6LSR5_9BACT</name>
<dbReference type="InterPro" id="IPR036397">
    <property type="entry name" value="RNaseH_sf"/>
</dbReference>
<organism evidence="2 3">
    <name type="scientific">Williamwhitmania taraxaci</name>
    <dbReference type="NCBI Taxonomy" id="1640674"/>
    <lineage>
        <taxon>Bacteria</taxon>
        <taxon>Pseudomonadati</taxon>
        <taxon>Bacteroidota</taxon>
        <taxon>Bacteroidia</taxon>
        <taxon>Bacteroidales</taxon>
        <taxon>Williamwhitmaniaceae</taxon>
        <taxon>Williamwhitmania</taxon>
    </lineage>
</organism>
<dbReference type="NCBIfam" id="NF033516">
    <property type="entry name" value="transpos_IS3"/>
    <property type="match status" value="1"/>
</dbReference>
<dbReference type="Proteomes" id="UP000199452">
    <property type="component" value="Unassembled WGS sequence"/>
</dbReference>
<dbReference type="SUPFAM" id="SSF53098">
    <property type="entry name" value="Ribonuclease H-like"/>
    <property type="match status" value="1"/>
</dbReference>
<gene>
    <name evidence="2" type="ORF">SAMN05216323_103244</name>
</gene>
<evidence type="ECO:0000313" key="2">
    <source>
        <dbReference type="EMBL" id="SDC46290.1"/>
    </source>
</evidence>
<dbReference type="PROSITE" id="PS50994">
    <property type="entry name" value="INTEGRASE"/>
    <property type="match status" value="1"/>
</dbReference>
<dbReference type="Gene3D" id="3.30.420.10">
    <property type="entry name" value="Ribonuclease H-like superfamily/Ribonuclease H"/>
    <property type="match status" value="1"/>
</dbReference>
<evidence type="ECO:0000259" key="1">
    <source>
        <dbReference type="PROSITE" id="PS50994"/>
    </source>
</evidence>
<dbReference type="Pfam" id="PF13276">
    <property type="entry name" value="HTH_21"/>
    <property type="match status" value="1"/>
</dbReference>
<dbReference type="PANTHER" id="PTHR46889:SF4">
    <property type="entry name" value="TRANSPOSASE INSO FOR INSERTION SEQUENCE ELEMENT IS911B-RELATED"/>
    <property type="match status" value="1"/>
</dbReference>
<proteinExistence type="predicted"/>
<dbReference type="InterPro" id="IPR050900">
    <property type="entry name" value="Transposase_IS3/IS150/IS904"/>
</dbReference>